<dbReference type="Pfam" id="PF04348">
    <property type="entry name" value="LppC"/>
    <property type="match status" value="1"/>
</dbReference>
<dbReference type="GO" id="GO:0009252">
    <property type="term" value="P:peptidoglycan biosynthetic process"/>
    <property type="evidence" value="ECO:0007669"/>
    <property type="project" value="TreeGrafter"/>
</dbReference>
<dbReference type="GO" id="GO:0030234">
    <property type="term" value="F:enzyme regulator activity"/>
    <property type="evidence" value="ECO:0007669"/>
    <property type="project" value="TreeGrafter"/>
</dbReference>
<sequence length="65" mass="6991">MLPTQLVNVKAFKPASTNKIALLLPLNGQAAVFGRTIQQGFEAAKKYRHSASGGSGSCRTCRRRS</sequence>
<dbReference type="GO" id="GO:0031241">
    <property type="term" value="C:periplasmic side of cell outer membrane"/>
    <property type="evidence" value="ECO:0007669"/>
    <property type="project" value="TreeGrafter"/>
</dbReference>
<keyword evidence="2" id="KW-0449">Lipoprotein</keyword>
<dbReference type="Proteomes" id="UP000019199">
    <property type="component" value="Unassembled WGS sequence"/>
</dbReference>
<dbReference type="EMBL" id="CBWN010000153">
    <property type="protein sequence ID" value="CDL29311.1"/>
    <property type="molecule type" value="Genomic_DNA"/>
</dbReference>
<dbReference type="InterPro" id="IPR007443">
    <property type="entry name" value="LpoA"/>
</dbReference>
<evidence type="ECO:0000313" key="3">
    <source>
        <dbReference type="Proteomes" id="UP000019199"/>
    </source>
</evidence>
<accession>W1F4N7</accession>
<dbReference type="Gene3D" id="3.40.50.2300">
    <property type="match status" value="1"/>
</dbReference>
<comment type="caution">
    <text evidence="2">The sequence shown here is derived from an EMBL/GenBank/DDBJ whole genome shotgun (WGS) entry which is preliminary data.</text>
</comment>
<name>W1F4N7_ECOLX</name>
<evidence type="ECO:0000313" key="2">
    <source>
        <dbReference type="EMBL" id="CDL29311.1"/>
    </source>
</evidence>
<evidence type="ECO:0000256" key="1">
    <source>
        <dbReference type="ARBA" id="ARBA00023136"/>
    </source>
</evidence>
<organism evidence="2 3">
    <name type="scientific">Escherichia coli ISC7</name>
    <dbReference type="NCBI Taxonomy" id="1432555"/>
    <lineage>
        <taxon>Bacteria</taxon>
        <taxon>Pseudomonadati</taxon>
        <taxon>Pseudomonadota</taxon>
        <taxon>Gammaproteobacteria</taxon>
        <taxon>Enterobacterales</taxon>
        <taxon>Enterobacteriaceae</taxon>
        <taxon>Escherichia</taxon>
    </lineage>
</organism>
<dbReference type="PANTHER" id="PTHR38038:SF1">
    <property type="entry name" value="PENICILLIN-BINDING PROTEIN ACTIVATOR LPOA"/>
    <property type="match status" value="1"/>
</dbReference>
<dbReference type="SUPFAM" id="SSF53822">
    <property type="entry name" value="Periplasmic binding protein-like I"/>
    <property type="match status" value="1"/>
</dbReference>
<reference evidence="2 3" key="1">
    <citation type="submission" date="2013-10" db="EMBL/GenBank/DDBJ databases">
        <title>Antibiotic resistance diversity of beta-lactamase producers in the General Hospital Vienna.</title>
        <authorList>
            <person name="Barisic I."/>
            <person name="Mitteregger D."/>
            <person name="Hirschl A.M."/>
            <person name="Noehammer C."/>
            <person name="Wiesinger-Mayr H."/>
        </authorList>
    </citation>
    <scope>NUCLEOTIDE SEQUENCE [LARGE SCALE GENOMIC DNA]</scope>
    <source>
        <strain evidence="2 3">ISC7</strain>
    </source>
</reference>
<dbReference type="InterPro" id="IPR028082">
    <property type="entry name" value="Peripla_BP_I"/>
</dbReference>
<protein>
    <submittedName>
        <fullName evidence="2">LppC putative lipoprotein</fullName>
    </submittedName>
</protein>
<dbReference type="AlphaFoldDB" id="W1F4N7"/>
<dbReference type="PANTHER" id="PTHR38038">
    <property type="entry name" value="PENICILLIN-BINDING PROTEIN ACTIVATOR LPOA"/>
    <property type="match status" value="1"/>
</dbReference>
<proteinExistence type="predicted"/>
<keyword evidence="1" id="KW-0472">Membrane</keyword>